<dbReference type="InterPro" id="IPR036388">
    <property type="entry name" value="WH-like_DNA-bd_sf"/>
</dbReference>
<comment type="caution">
    <text evidence="2">The sequence shown here is derived from an EMBL/GenBank/DDBJ whole genome shotgun (WGS) entry which is preliminary data.</text>
</comment>
<dbReference type="AlphaFoldDB" id="A0AAD9E8A6"/>
<dbReference type="EMBL" id="JAROKS010000003">
    <property type="protein sequence ID" value="KAK1805607.1"/>
    <property type="molecule type" value="Genomic_DNA"/>
</dbReference>
<dbReference type="InterPro" id="IPR057667">
    <property type="entry name" value="HTH_SB"/>
</dbReference>
<protein>
    <recommendedName>
        <fullName evidence="1">Sleeping Beauty transposase HTH domain-containing protein</fullName>
    </recommendedName>
</protein>
<dbReference type="Proteomes" id="UP001239994">
    <property type="component" value="Unassembled WGS sequence"/>
</dbReference>
<sequence length="138" mass="15929">MAGELVDVMEEKVHVMEKLVGVIEEQVDVMEDLLHVMEEQVDVIEELVDVMGLRHWFLITKVPHKKHLMMGKTSKLSQDLPNLIVAKHTDGIGYRRISRLLKVQVSTVGAIIRKWKEHNFIISTGHNQVLPTRFQLEE</sequence>
<gene>
    <name evidence="2" type="ORF">P4O66_019890</name>
</gene>
<dbReference type="Pfam" id="PF25787">
    <property type="entry name" value="HTH_SB"/>
    <property type="match status" value="1"/>
</dbReference>
<evidence type="ECO:0000313" key="2">
    <source>
        <dbReference type="EMBL" id="KAK1805607.1"/>
    </source>
</evidence>
<feature type="domain" description="Sleeping Beauty transposase HTH" evidence="1">
    <location>
        <begin position="70"/>
        <end position="121"/>
    </location>
</feature>
<keyword evidence="3" id="KW-1185">Reference proteome</keyword>
<proteinExistence type="predicted"/>
<organism evidence="2 3">
    <name type="scientific">Electrophorus voltai</name>
    <dbReference type="NCBI Taxonomy" id="2609070"/>
    <lineage>
        <taxon>Eukaryota</taxon>
        <taxon>Metazoa</taxon>
        <taxon>Chordata</taxon>
        <taxon>Craniata</taxon>
        <taxon>Vertebrata</taxon>
        <taxon>Euteleostomi</taxon>
        <taxon>Actinopterygii</taxon>
        <taxon>Neopterygii</taxon>
        <taxon>Teleostei</taxon>
        <taxon>Ostariophysi</taxon>
        <taxon>Gymnotiformes</taxon>
        <taxon>Gymnotoidei</taxon>
        <taxon>Gymnotidae</taxon>
        <taxon>Electrophorus</taxon>
    </lineage>
</organism>
<dbReference type="SUPFAM" id="SSF46689">
    <property type="entry name" value="Homeodomain-like"/>
    <property type="match status" value="1"/>
</dbReference>
<dbReference type="InterPro" id="IPR009057">
    <property type="entry name" value="Homeodomain-like_sf"/>
</dbReference>
<evidence type="ECO:0000313" key="3">
    <source>
        <dbReference type="Proteomes" id="UP001239994"/>
    </source>
</evidence>
<evidence type="ECO:0000259" key="1">
    <source>
        <dbReference type="Pfam" id="PF25787"/>
    </source>
</evidence>
<dbReference type="Gene3D" id="1.10.10.10">
    <property type="entry name" value="Winged helix-like DNA-binding domain superfamily/Winged helix DNA-binding domain"/>
    <property type="match status" value="1"/>
</dbReference>
<accession>A0AAD9E8A6</accession>
<name>A0AAD9E8A6_9TELE</name>
<reference evidence="2" key="1">
    <citation type="submission" date="2023-03" db="EMBL/GenBank/DDBJ databases">
        <title>Electrophorus voltai genome.</title>
        <authorList>
            <person name="Bian C."/>
        </authorList>
    </citation>
    <scope>NUCLEOTIDE SEQUENCE</scope>
    <source>
        <strain evidence="2">CB-2022</strain>
        <tissue evidence="2">Muscle</tissue>
    </source>
</reference>